<evidence type="ECO:0000256" key="7">
    <source>
        <dbReference type="ARBA" id="ARBA00023180"/>
    </source>
</evidence>
<feature type="transmembrane region" description="Helical" evidence="8">
    <location>
        <begin position="145"/>
        <end position="168"/>
    </location>
</feature>
<dbReference type="OrthoDB" id="258392at2759"/>
<evidence type="ECO:0000313" key="10">
    <source>
        <dbReference type="RefSeq" id="XP_022094022.1"/>
    </source>
</evidence>
<evidence type="ECO:0000256" key="6">
    <source>
        <dbReference type="ARBA" id="ARBA00023157"/>
    </source>
</evidence>
<evidence type="ECO:0000313" key="9">
    <source>
        <dbReference type="Proteomes" id="UP000694845"/>
    </source>
</evidence>
<dbReference type="Gene3D" id="3.40.50.1240">
    <property type="entry name" value="Phosphoglycerate mutase-like"/>
    <property type="match status" value="1"/>
</dbReference>
<evidence type="ECO:0000256" key="1">
    <source>
        <dbReference type="ARBA" id="ARBA00000032"/>
    </source>
</evidence>
<proteinExistence type="inferred from homology"/>
<dbReference type="PANTHER" id="PTHR11567:SF211">
    <property type="entry name" value="PROSTATIC ACID PHOSPHATASE"/>
    <property type="match status" value="1"/>
</dbReference>
<dbReference type="OMA" id="NIWFRND"/>
<keyword evidence="8" id="KW-0472">Membrane</keyword>
<comment type="catalytic activity">
    <reaction evidence="1">
        <text>a phosphate monoester + H2O = an alcohol + phosphate</text>
        <dbReference type="Rhea" id="RHEA:15017"/>
        <dbReference type="ChEBI" id="CHEBI:15377"/>
        <dbReference type="ChEBI" id="CHEBI:30879"/>
        <dbReference type="ChEBI" id="CHEBI:43474"/>
        <dbReference type="ChEBI" id="CHEBI:67140"/>
        <dbReference type="EC" id="3.1.3.2"/>
    </reaction>
</comment>
<comment type="similarity">
    <text evidence="2">Belongs to the histidine acid phosphatase family.</text>
</comment>
<keyword evidence="7" id="KW-0325">Glycoprotein</keyword>
<sequence>MYFLFNTKEKSRLKGGPLVGQIIDNMVNKSTTTDPKDLRRKIYVYSAHDTTLAAFLSALGIYNGVQPPLASCVGVEMWKEENGKYTVNIWFRNDTTKAPYPLKIETCNMSCPLDEFIKITKDIVPEDIKKDCGVTSSVGINSISIIILVSIVIGLLVITIFALAGIVICRCRRNPTKDGHVRLPTDDTSA</sequence>
<organism evidence="9 10">
    <name type="scientific">Acanthaster planci</name>
    <name type="common">Crown-of-thorns starfish</name>
    <dbReference type="NCBI Taxonomy" id="133434"/>
    <lineage>
        <taxon>Eukaryota</taxon>
        <taxon>Metazoa</taxon>
        <taxon>Echinodermata</taxon>
        <taxon>Eleutherozoa</taxon>
        <taxon>Asterozoa</taxon>
        <taxon>Asteroidea</taxon>
        <taxon>Valvatacea</taxon>
        <taxon>Valvatida</taxon>
        <taxon>Acanthasteridae</taxon>
        <taxon>Acanthaster</taxon>
    </lineage>
</organism>
<dbReference type="KEGG" id="aplc:110981098"/>
<keyword evidence="8" id="KW-1133">Transmembrane helix</keyword>
<gene>
    <name evidence="10" type="primary">LOC110981098</name>
</gene>
<dbReference type="InterPro" id="IPR033379">
    <property type="entry name" value="Acid_Pase_AS"/>
</dbReference>
<keyword evidence="8" id="KW-0812">Transmembrane</keyword>
<reference evidence="10" key="1">
    <citation type="submission" date="2025-08" db="UniProtKB">
        <authorList>
            <consortium name="RefSeq"/>
        </authorList>
    </citation>
    <scope>IDENTIFICATION</scope>
</reference>
<dbReference type="CDD" id="cd07061">
    <property type="entry name" value="HP_HAP_like"/>
    <property type="match status" value="1"/>
</dbReference>
<dbReference type="AlphaFoldDB" id="A0A8B7YMY5"/>
<dbReference type="RefSeq" id="XP_022094022.1">
    <property type="nucleotide sequence ID" value="XM_022238330.1"/>
</dbReference>
<dbReference type="GeneID" id="110981098"/>
<evidence type="ECO:0000256" key="3">
    <source>
        <dbReference type="ARBA" id="ARBA00012646"/>
    </source>
</evidence>
<dbReference type="PROSITE" id="PS00778">
    <property type="entry name" value="HIS_ACID_PHOSPHAT_2"/>
    <property type="match status" value="1"/>
</dbReference>
<name>A0A8B7YMY5_ACAPL</name>
<dbReference type="GO" id="GO:0003993">
    <property type="term" value="F:acid phosphatase activity"/>
    <property type="evidence" value="ECO:0007669"/>
    <property type="project" value="UniProtKB-EC"/>
</dbReference>
<dbReference type="InterPro" id="IPR050645">
    <property type="entry name" value="Histidine_acid_phosphatase"/>
</dbReference>
<keyword evidence="9" id="KW-1185">Reference proteome</keyword>
<accession>A0A8B7YMY5</accession>
<dbReference type="EC" id="3.1.3.2" evidence="3"/>
<evidence type="ECO:0000256" key="2">
    <source>
        <dbReference type="ARBA" id="ARBA00005375"/>
    </source>
</evidence>
<protein>
    <recommendedName>
        <fullName evidence="3">acid phosphatase</fullName>
        <ecNumber evidence="3">3.1.3.2</ecNumber>
    </recommendedName>
</protein>
<dbReference type="InterPro" id="IPR029033">
    <property type="entry name" value="His_PPase_superfam"/>
</dbReference>
<dbReference type="SUPFAM" id="SSF53254">
    <property type="entry name" value="Phosphoglycerate mutase-like"/>
    <property type="match status" value="1"/>
</dbReference>
<dbReference type="Pfam" id="PF00328">
    <property type="entry name" value="His_Phos_2"/>
    <property type="match status" value="1"/>
</dbReference>
<evidence type="ECO:0000256" key="5">
    <source>
        <dbReference type="ARBA" id="ARBA00022801"/>
    </source>
</evidence>
<evidence type="ECO:0000256" key="8">
    <source>
        <dbReference type="SAM" id="Phobius"/>
    </source>
</evidence>
<dbReference type="Proteomes" id="UP000694845">
    <property type="component" value="Unplaced"/>
</dbReference>
<keyword evidence="5" id="KW-0378">Hydrolase</keyword>
<dbReference type="PANTHER" id="PTHR11567">
    <property type="entry name" value="ACID PHOSPHATASE-RELATED"/>
    <property type="match status" value="1"/>
</dbReference>
<keyword evidence="6" id="KW-1015">Disulfide bond</keyword>
<dbReference type="InterPro" id="IPR000560">
    <property type="entry name" value="His_Pase_clade-2"/>
</dbReference>
<keyword evidence="4" id="KW-0732">Signal</keyword>
<evidence type="ECO:0000256" key="4">
    <source>
        <dbReference type="ARBA" id="ARBA00022729"/>
    </source>
</evidence>